<evidence type="ECO:0000313" key="2">
    <source>
        <dbReference type="Proteomes" id="UP000004597"/>
    </source>
</evidence>
<proteinExistence type="predicted"/>
<dbReference type="HOGENOM" id="CLU_3294270_0_0_10"/>
<reference evidence="1 2" key="1">
    <citation type="submission" date="2011-10" db="EMBL/GenBank/DDBJ databases">
        <title>The Genome Sequence of Prevotella histicola F0411.</title>
        <authorList>
            <consortium name="The Broad Institute Genome Sequencing Platform"/>
            <person name="Earl A."/>
            <person name="Ward D."/>
            <person name="Feldgarden M."/>
            <person name="Gevers D."/>
            <person name="Izard J."/>
            <person name="Ganesan A."/>
            <person name="Blanton J.M."/>
            <person name="Baranova O.V."/>
            <person name="Tanner A.C."/>
            <person name="Mathney J.M.J."/>
            <person name="Dewhirst F.E."/>
            <person name="Young S.K."/>
            <person name="Zeng Q."/>
            <person name="Gargeya S."/>
            <person name="Fitzgerald M."/>
            <person name="Haas B."/>
            <person name="Abouelleil A."/>
            <person name="Alvarado L."/>
            <person name="Arachchi H.M."/>
            <person name="Berlin A."/>
            <person name="Brown A."/>
            <person name="Chapman S.B."/>
            <person name="Chen Z."/>
            <person name="Dunbar C."/>
            <person name="Freedman E."/>
            <person name="Gearin G."/>
            <person name="Gellesch M."/>
            <person name="Goldberg J."/>
            <person name="Griggs A."/>
            <person name="Gujja S."/>
            <person name="Heiman D."/>
            <person name="Howarth C."/>
            <person name="Larson L."/>
            <person name="Lui A."/>
            <person name="MacDonald P.J.P."/>
            <person name="Montmayeur A."/>
            <person name="Murphy C."/>
            <person name="Neiman D."/>
            <person name="Pearson M."/>
            <person name="Priest M."/>
            <person name="Roberts A."/>
            <person name="Saif S."/>
            <person name="Shea T."/>
            <person name="Shenoy N."/>
            <person name="Sisk P."/>
            <person name="Stolte C."/>
            <person name="Sykes S."/>
            <person name="Wortman J."/>
            <person name="Nusbaum C."/>
            <person name="Birren B."/>
        </authorList>
    </citation>
    <scope>NUCLEOTIDE SEQUENCE [LARGE SCALE GENOMIC DNA]</scope>
    <source>
        <strain evidence="1 2">F0411</strain>
    </source>
</reference>
<evidence type="ECO:0000313" key="1">
    <source>
        <dbReference type="EMBL" id="EHG15437.1"/>
    </source>
</evidence>
<organism evidence="1 2">
    <name type="scientific">Prevotella histicola F0411</name>
    <dbReference type="NCBI Taxonomy" id="857291"/>
    <lineage>
        <taxon>Bacteria</taxon>
        <taxon>Pseudomonadati</taxon>
        <taxon>Bacteroidota</taxon>
        <taxon>Bacteroidia</taxon>
        <taxon>Bacteroidales</taxon>
        <taxon>Prevotellaceae</taxon>
        <taxon>Prevotella</taxon>
    </lineage>
</organism>
<name>G6AIG2_9BACT</name>
<gene>
    <name evidence="1" type="ORF">HMPREF9138_01889</name>
</gene>
<dbReference type="AlphaFoldDB" id="G6AIG2"/>
<protein>
    <submittedName>
        <fullName evidence="1">Uncharacterized protein</fullName>
    </submittedName>
</protein>
<keyword evidence="2" id="KW-1185">Reference proteome</keyword>
<comment type="caution">
    <text evidence="1">The sequence shown here is derived from an EMBL/GenBank/DDBJ whole genome shotgun (WGS) entry which is preliminary data.</text>
</comment>
<dbReference type="PATRIC" id="fig|857291.3.peg.1884"/>
<accession>G6AIG2</accession>
<dbReference type="Proteomes" id="UP000004597">
    <property type="component" value="Unassembled WGS sequence"/>
</dbReference>
<sequence length="40" mass="4750">MTRKWEVKMGSTESFGGQKENIYSYKHGNIYIYIYGDKKV</sequence>
<dbReference type="EMBL" id="AFXP01000021">
    <property type="protein sequence ID" value="EHG15437.1"/>
    <property type="molecule type" value="Genomic_DNA"/>
</dbReference>